<reference evidence="2" key="1">
    <citation type="journal article" date="2024" name="Front. Bioeng. Biotechnol.">
        <title>Genome-scale model development and genomic sequencing of the oleaginous clade Lipomyces.</title>
        <authorList>
            <person name="Czajka J.J."/>
            <person name="Han Y."/>
            <person name="Kim J."/>
            <person name="Mondo S.J."/>
            <person name="Hofstad B.A."/>
            <person name="Robles A."/>
            <person name="Haridas S."/>
            <person name="Riley R."/>
            <person name="LaButti K."/>
            <person name="Pangilinan J."/>
            <person name="Andreopoulos W."/>
            <person name="Lipzen A."/>
            <person name="Yan J."/>
            <person name="Wang M."/>
            <person name="Ng V."/>
            <person name="Grigoriev I.V."/>
            <person name="Spatafora J.W."/>
            <person name="Magnuson J.K."/>
            <person name="Baker S.E."/>
            <person name="Pomraning K.R."/>
        </authorList>
    </citation>
    <scope>NUCLEOTIDE SEQUENCE [LARGE SCALE GENOMIC DNA]</scope>
    <source>
        <strain evidence="2">CBS 10300</strain>
    </source>
</reference>
<accession>A0ACC3TMG3</accession>
<gene>
    <name evidence="1" type="ORF">V1517DRAFT_339349</name>
</gene>
<proteinExistence type="predicted"/>
<evidence type="ECO:0000313" key="2">
    <source>
        <dbReference type="Proteomes" id="UP001489719"/>
    </source>
</evidence>
<dbReference type="Proteomes" id="UP001489719">
    <property type="component" value="Unassembled WGS sequence"/>
</dbReference>
<evidence type="ECO:0000313" key="1">
    <source>
        <dbReference type="EMBL" id="KAK9321855.1"/>
    </source>
</evidence>
<keyword evidence="2" id="KW-1185">Reference proteome</keyword>
<feature type="non-terminal residue" evidence="1">
    <location>
        <position position="93"/>
    </location>
</feature>
<sequence length="93" mass="10678">MRQTVDEMTDATHYSPSVEERLVVACGDPLQDILRVMDDRFDRLEIRLDRMENRLDCIEETLQSLTQNISAVTGLMEVDKSEDGGFFLVILMP</sequence>
<comment type="caution">
    <text evidence="1">The sequence shown here is derived from an EMBL/GenBank/DDBJ whole genome shotgun (WGS) entry which is preliminary data.</text>
</comment>
<protein>
    <submittedName>
        <fullName evidence="1">Uncharacterized protein</fullName>
    </submittedName>
</protein>
<name>A0ACC3TMG3_9ASCO</name>
<dbReference type="EMBL" id="MU970088">
    <property type="protein sequence ID" value="KAK9321855.1"/>
    <property type="molecule type" value="Genomic_DNA"/>
</dbReference>
<organism evidence="1 2">
    <name type="scientific">Lipomyces orientalis</name>
    <dbReference type="NCBI Taxonomy" id="1233043"/>
    <lineage>
        <taxon>Eukaryota</taxon>
        <taxon>Fungi</taxon>
        <taxon>Dikarya</taxon>
        <taxon>Ascomycota</taxon>
        <taxon>Saccharomycotina</taxon>
        <taxon>Lipomycetes</taxon>
        <taxon>Lipomycetales</taxon>
        <taxon>Lipomycetaceae</taxon>
        <taxon>Lipomyces</taxon>
    </lineage>
</organism>